<reference evidence="2 3" key="1">
    <citation type="submission" date="2024-05" db="EMBL/GenBank/DDBJ databases">
        <title>Neorhizobium sp. Rsf11, a plant growth promoting and heavy metal resistant PAH-degrader.</title>
        <authorList>
            <person name="Golubev S.N."/>
            <person name="Muratova A.Y."/>
            <person name="Markelova M.I."/>
        </authorList>
    </citation>
    <scope>NUCLEOTIDE SEQUENCE [LARGE SCALE GENOMIC DNA]</scope>
    <source>
        <strain evidence="2 3">Rsf11</strain>
    </source>
</reference>
<gene>
    <name evidence="2" type="ORF">ABK249_20700</name>
</gene>
<sequence>MYDGQIVSAFATDDTIGGRISLARDALNMSIEDASRIVGVTSETWQNWENDRSAPRANQLDRIAGTLQVSLAWLLSGRGTGPDLASPMLPHCLIDESEQEQMRD</sequence>
<dbReference type="InterPro" id="IPR010982">
    <property type="entry name" value="Lambda_DNA-bd_dom_sf"/>
</dbReference>
<organism evidence="2 3">
    <name type="scientific">Neorhizobium phenanthreniclasticum</name>
    <dbReference type="NCBI Taxonomy" id="3157917"/>
    <lineage>
        <taxon>Bacteria</taxon>
        <taxon>Pseudomonadati</taxon>
        <taxon>Pseudomonadota</taxon>
        <taxon>Alphaproteobacteria</taxon>
        <taxon>Hyphomicrobiales</taxon>
        <taxon>Rhizobiaceae</taxon>
        <taxon>Rhizobium/Agrobacterium group</taxon>
        <taxon>Neorhizobium</taxon>
    </lineage>
</organism>
<evidence type="ECO:0000313" key="2">
    <source>
        <dbReference type="EMBL" id="MEQ1407353.1"/>
    </source>
</evidence>
<dbReference type="RefSeq" id="WP_348863794.1">
    <property type="nucleotide sequence ID" value="NZ_JBEAAL010000017.1"/>
</dbReference>
<accession>A0ABV0M649</accession>
<dbReference type="Pfam" id="PF12844">
    <property type="entry name" value="HTH_19"/>
    <property type="match status" value="1"/>
</dbReference>
<dbReference type="InterPro" id="IPR001387">
    <property type="entry name" value="Cro/C1-type_HTH"/>
</dbReference>
<name>A0ABV0M649_9HYPH</name>
<dbReference type="PROSITE" id="PS50943">
    <property type="entry name" value="HTH_CROC1"/>
    <property type="match status" value="1"/>
</dbReference>
<evidence type="ECO:0000259" key="1">
    <source>
        <dbReference type="PROSITE" id="PS50943"/>
    </source>
</evidence>
<dbReference type="CDD" id="cd00093">
    <property type="entry name" value="HTH_XRE"/>
    <property type="match status" value="1"/>
</dbReference>
<feature type="domain" description="HTH cro/C1-type" evidence="1">
    <location>
        <begin position="20"/>
        <end position="74"/>
    </location>
</feature>
<keyword evidence="3" id="KW-1185">Reference proteome</keyword>
<dbReference type="EMBL" id="JBEAAL010000017">
    <property type="protein sequence ID" value="MEQ1407353.1"/>
    <property type="molecule type" value="Genomic_DNA"/>
</dbReference>
<protein>
    <submittedName>
        <fullName evidence="2">Helix-turn-helix transcriptional regulator</fullName>
    </submittedName>
</protein>
<dbReference type="SMART" id="SM00530">
    <property type="entry name" value="HTH_XRE"/>
    <property type="match status" value="1"/>
</dbReference>
<proteinExistence type="predicted"/>
<dbReference type="Proteomes" id="UP001496627">
    <property type="component" value="Unassembled WGS sequence"/>
</dbReference>
<comment type="caution">
    <text evidence="2">The sequence shown here is derived from an EMBL/GenBank/DDBJ whole genome shotgun (WGS) entry which is preliminary data.</text>
</comment>
<evidence type="ECO:0000313" key="3">
    <source>
        <dbReference type="Proteomes" id="UP001496627"/>
    </source>
</evidence>
<dbReference type="Gene3D" id="1.10.260.40">
    <property type="entry name" value="lambda repressor-like DNA-binding domains"/>
    <property type="match status" value="1"/>
</dbReference>
<dbReference type="SUPFAM" id="SSF47413">
    <property type="entry name" value="lambda repressor-like DNA-binding domains"/>
    <property type="match status" value="1"/>
</dbReference>